<feature type="region of interest" description="Disordered" evidence="1">
    <location>
        <begin position="8"/>
        <end position="83"/>
    </location>
</feature>
<name>A0A7S4ED47_9STRA</name>
<feature type="compositionally biased region" description="Low complexity" evidence="1">
    <location>
        <begin position="68"/>
        <end position="83"/>
    </location>
</feature>
<evidence type="ECO:0000256" key="1">
    <source>
        <dbReference type="SAM" id="MobiDB-lite"/>
    </source>
</evidence>
<reference evidence="2" key="1">
    <citation type="submission" date="2021-01" db="EMBL/GenBank/DDBJ databases">
        <authorList>
            <person name="Corre E."/>
            <person name="Pelletier E."/>
            <person name="Niang G."/>
            <person name="Scheremetjew M."/>
            <person name="Finn R."/>
            <person name="Kale V."/>
            <person name="Holt S."/>
            <person name="Cochrane G."/>
            <person name="Meng A."/>
            <person name="Brown T."/>
            <person name="Cohen L."/>
        </authorList>
    </citation>
    <scope>NUCLEOTIDE SEQUENCE</scope>
    <source>
        <strain evidence="2">CCMP1756</strain>
    </source>
</reference>
<dbReference type="EMBL" id="HBIW01024684">
    <property type="protein sequence ID" value="CAE0705841.1"/>
    <property type="molecule type" value="Transcribed_RNA"/>
</dbReference>
<proteinExistence type="predicted"/>
<accession>A0A7S4ED47</accession>
<sequence>MLRIALRRATRVPVRHSSKTASTPAPAPTDSIHSSDIAFKPNNDGWGGGNPQYASNYDRIFGNKNGSAKKAAPEATAPQPAAQALDARDALALRRILRESGESSALAEILEESGWRRGG</sequence>
<protein>
    <submittedName>
        <fullName evidence="2">Uncharacterized protein</fullName>
    </submittedName>
</protein>
<feature type="compositionally biased region" description="Basic residues" evidence="1">
    <location>
        <begin position="8"/>
        <end position="18"/>
    </location>
</feature>
<gene>
    <name evidence="2" type="ORF">PCAL00307_LOCUS21291</name>
</gene>
<dbReference type="AlphaFoldDB" id="A0A7S4ED47"/>
<organism evidence="2">
    <name type="scientific">Pelagomonas calceolata</name>
    <dbReference type="NCBI Taxonomy" id="35677"/>
    <lineage>
        <taxon>Eukaryota</taxon>
        <taxon>Sar</taxon>
        <taxon>Stramenopiles</taxon>
        <taxon>Ochrophyta</taxon>
        <taxon>Pelagophyceae</taxon>
        <taxon>Pelagomonadales</taxon>
        <taxon>Pelagomonadaceae</taxon>
        <taxon>Pelagomonas</taxon>
    </lineage>
</organism>
<evidence type="ECO:0000313" key="2">
    <source>
        <dbReference type="EMBL" id="CAE0705841.1"/>
    </source>
</evidence>